<name>A0ABV6K9Q9_9BACI</name>
<evidence type="ECO:0000259" key="1">
    <source>
        <dbReference type="Pfam" id="PF13524"/>
    </source>
</evidence>
<evidence type="ECO:0000313" key="2">
    <source>
        <dbReference type="EMBL" id="MFC0470047.1"/>
    </source>
</evidence>
<dbReference type="Pfam" id="PF13524">
    <property type="entry name" value="Glyco_trans_1_2"/>
    <property type="match status" value="1"/>
</dbReference>
<keyword evidence="2" id="KW-0808">Transferase</keyword>
<proteinExistence type="predicted"/>
<keyword evidence="3" id="KW-1185">Reference proteome</keyword>
<gene>
    <name evidence="2" type="ORF">ACFFHM_05785</name>
</gene>
<sequence length="51" mass="6360">MDYYLEKHDLRKQMASEAYKRTVRDHTYYERINELIKSIETKILQKRRGIK</sequence>
<comment type="caution">
    <text evidence="2">The sequence shown here is derived from an EMBL/GenBank/DDBJ whole genome shotgun (WGS) entry which is preliminary data.</text>
</comment>
<feature type="domain" description="Spore protein YkvP/CgeB glycosyl transferase-like" evidence="1">
    <location>
        <begin position="2"/>
        <end position="36"/>
    </location>
</feature>
<evidence type="ECO:0000313" key="3">
    <source>
        <dbReference type="Proteomes" id="UP001589838"/>
    </source>
</evidence>
<dbReference type="RefSeq" id="WP_390183796.1">
    <property type="nucleotide sequence ID" value="NZ_JAXBLX010000016.1"/>
</dbReference>
<dbReference type="GO" id="GO:0016757">
    <property type="term" value="F:glycosyltransferase activity"/>
    <property type="evidence" value="ECO:0007669"/>
    <property type="project" value="UniProtKB-KW"/>
</dbReference>
<dbReference type="InterPro" id="IPR055259">
    <property type="entry name" value="YkvP/CgeB_Glyco_trans-like"/>
</dbReference>
<organism evidence="2 3">
    <name type="scientific">Halalkalibacter kiskunsagensis</name>
    <dbReference type="NCBI Taxonomy" id="1548599"/>
    <lineage>
        <taxon>Bacteria</taxon>
        <taxon>Bacillati</taxon>
        <taxon>Bacillota</taxon>
        <taxon>Bacilli</taxon>
        <taxon>Bacillales</taxon>
        <taxon>Bacillaceae</taxon>
        <taxon>Halalkalibacter</taxon>
    </lineage>
</organism>
<reference evidence="2 3" key="1">
    <citation type="submission" date="2024-09" db="EMBL/GenBank/DDBJ databases">
        <authorList>
            <person name="Sun Q."/>
            <person name="Mori K."/>
        </authorList>
    </citation>
    <scope>NUCLEOTIDE SEQUENCE [LARGE SCALE GENOMIC DNA]</scope>
    <source>
        <strain evidence="2 3">NCAIM B.02610</strain>
    </source>
</reference>
<keyword evidence="2" id="KW-0328">Glycosyltransferase</keyword>
<protein>
    <submittedName>
        <fullName evidence="2">Glycosyltransferase</fullName>
        <ecNumber evidence="2">2.4.-.-</ecNumber>
    </submittedName>
</protein>
<accession>A0ABV6K9Q9</accession>
<dbReference type="EC" id="2.4.-.-" evidence="2"/>
<dbReference type="EMBL" id="JBHLUX010000017">
    <property type="protein sequence ID" value="MFC0470047.1"/>
    <property type="molecule type" value="Genomic_DNA"/>
</dbReference>
<dbReference type="Proteomes" id="UP001589838">
    <property type="component" value="Unassembled WGS sequence"/>
</dbReference>